<proteinExistence type="predicted"/>
<keyword evidence="2" id="KW-1185">Reference proteome</keyword>
<organism evidence="1 2">
    <name type="scientific">Natronorubrum tibetense GA33</name>
    <dbReference type="NCBI Taxonomy" id="1114856"/>
    <lineage>
        <taxon>Archaea</taxon>
        <taxon>Methanobacteriati</taxon>
        <taxon>Methanobacteriota</taxon>
        <taxon>Stenosarchaea group</taxon>
        <taxon>Halobacteria</taxon>
        <taxon>Halobacteriales</taxon>
        <taxon>Natrialbaceae</taxon>
        <taxon>Natronorubrum</taxon>
    </lineage>
</organism>
<dbReference type="OrthoDB" id="162569at2157"/>
<dbReference type="Proteomes" id="UP000011599">
    <property type="component" value="Unassembled WGS sequence"/>
</dbReference>
<dbReference type="EMBL" id="AOHW01000004">
    <property type="protein sequence ID" value="ELY46189.1"/>
    <property type="molecule type" value="Genomic_DNA"/>
</dbReference>
<dbReference type="AlphaFoldDB" id="L9W9Q0"/>
<dbReference type="Gene3D" id="1.10.10.10">
    <property type="entry name" value="Winged helix-like DNA-binding domain superfamily/Winged helix DNA-binding domain"/>
    <property type="match status" value="1"/>
</dbReference>
<dbReference type="InterPro" id="IPR036390">
    <property type="entry name" value="WH_DNA-bd_sf"/>
</dbReference>
<protein>
    <submittedName>
        <fullName evidence="1">Uncharacterized protein</fullName>
    </submittedName>
</protein>
<dbReference type="RefSeq" id="WP_006087952.1">
    <property type="nucleotide sequence ID" value="NZ_AOHW01000004.1"/>
</dbReference>
<name>L9W9Q0_9EURY</name>
<gene>
    <name evidence="1" type="ORF">C496_01441</name>
</gene>
<dbReference type="eggNOG" id="arCOG03924">
    <property type="taxonomic scope" value="Archaea"/>
</dbReference>
<dbReference type="InterPro" id="IPR036388">
    <property type="entry name" value="WH-like_DNA-bd_sf"/>
</dbReference>
<evidence type="ECO:0000313" key="2">
    <source>
        <dbReference type="Proteomes" id="UP000011599"/>
    </source>
</evidence>
<evidence type="ECO:0000313" key="1">
    <source>
        <dbReference type="EMBL" id="ELY46189.1"/>
    </source>
</evidence>
<comment type="caution">
    <text evidence="1">The sequence shown here is derived from an EMBL/GenBank/DDBJ whole genome shotgun (WGS) entry which is preliminary data.</text>
</comment>
<dbReference type="SUPFAM" id="SSF46785">
    <property type="entry name" value="Winged helix' DNA-binding domain"/>
    <property type="match status" value="1"/>
</dbReference>
<dbReference type="PATRIC" id="fig|1114856.3.peg.294"/>
<reference evidence="1 2" key="1">
    <citation type="journal article" date="2014" name="PLoS Genet.">
        <title>Phylogenetically driven sequencing of extremely halophilic archaea reveals strategies for static and dynamic osmo-response.</title>
        <authorList>
            <person name="Becker E.A."/>
            <person name="Seitzer P.M."/>
            <person name="Tritt A."/>
            <person name="Larsen D."/>
            <person name="Krusor M."/>
            <person name="Yao A.I."/>
            <person name="Wu D."/>
            <person name="Madern D."/>
            <person name="Eisen J.A."/>
            <person name="Darling A.E."/>
            <person name="Facciotti M.T."/>
        </authorList>
    </citation>
    <scope>NUCLEOTIDE SEQUENCE [LARGE SCALE GENOMIC DNA]</scope>
    <source>
        <strain evidence="1 2">GA33</strain>
    </source>
</reference>
<sequence>MTQADDRILETLADSDLTLSPRVLAANTDYSRHYISARLGELRDADLVDRVDEGLYVISDRGLAYLEGELSADELEKDE</sequence>
<accession>L9W9Q0</accession>